<dbReference type="SMART" id="SM00184">
    <property type="entry name" value="RING"/>
    <property type="match status" value="1"/>
</dbReference>
<dbReference type="GO" id="GO:0036503">
    <property type="term" value="P:ERAD pathway"/>
    <property type="evidence" value="ECO:0007669"/>
    <property type="project" value="TreeGrafter"/>
</dbReference>
<comment type="caution">
    <text evidence="11">The sequence shown here is derived from an EMBL/GenBank/DDBJ whole genome shotgun (WGS) entry which is preliminary data.</text>
</comment>
<keyword evidence="7 9" id="KW-0472">Membrane</keyword>
<gene>
    <name evidence="11" type="ORF">OS493_035446</name>
</gene>
<evidence type="ECO:0000256" key="6">
    <source>
        <dbReference type="ARBA" id="ARBA00022989"/>
    </source>
</evidence>
<dbReference type="PROSITE" id="PS50089">
    <property type="entry name" value="ZF_RING_2"/>
    <property type="match status" value="1"/>
</dbReference>
<dbReference type="EMBL" id="MU826403">
    <property type="protein sequence ID" value="KAJ7376306.1"/>
    <property type="molecule type" value="Genomic_DNA"/>
</dbReference>
<protein>
    <recommendedName>
        <fullName evidence="10">RING-type domain-containing protein</fullName>
    </recommendedName>
</protein>
<evidence type="ECO:0000256" key="8">
    <source>
        <dbReference type="PROSITE-ProRule" id="PRU00175"/>
    </source>
</evidence>
<dbReference type="AlphaFoldDB" id="A0A9W9Z6V8"/>
<feature type="transmembrane region" description="Helical" evidence="9">
    <location>
        <begin position="197"/>
        <end position="216"/>
    </location>
</feature>
<organism evidence="11 12">
    <name type="scientific">Desmophyllum pertusum</name>
    <dbReference type="NCBI Taxonomy" id="174260"/>
    <lineage>
        <taxon>Eukaryota</taxon>
        <taxon>Metazoa</taxon>
        <taxon>Cnidaria</taxon>
        <taxon>Anthozoa</taxon>
        <taxon>Hexacorallia</taxon>
        <taxon>Scleractinia</taxon>
        <taxon>Caryophylliina</taxon>
        <taxon>Caryophylliidae</taxon>
        <taxon>Desmophyllum</taxon>
    </lineage>
</organism>
<keyword evidence="6 9" id="KW-1133">Transmembrane helix</keyword>
<proteinExistence type="predicted"/>
<dbReference type="Gene3D" id="3.30.40.10">
    <property type="entry name" value="Zinc/RING finger domain, C3HC4 (zinc finger)"/>
    <property type="match status" value="1"/>
</dbReference>
<evidence type="ECO:0000256" key="7">
    <source>
        <dbReference type="ARBA" id="ARBA00023136"/>
    </source>
</evidence>
<keyword evidence="5" id="KW-0862">Zinc</keyword>
<evidence type="ECO:0000313" key="12">
    <source>
        <dbReference type="Proteomes" id="UP001163046"/>
    </source>
</evidence>
<keyword evidence="3" id="KW-0479">Metal-binding</keyword>
<keyword evidence="4 8" id="KW-0863">Zinc-finger</keyword>
<evidence type="ECO:0000256" key="4">
    <source>
        <dbReference type="ARBA" id="ARBA00022771"/>
    </source>
</evidence>
<dbReference type="GO" id="GO:0000139">
    <property type="term" value="C:Golgi membrane"/>
    <property type="evidence" value="ECO:0007669"/>
    <property type="project" value="TreeGrafter"/>
</dbReference>
<dbReference type="CDD" id="cd16475">
    <property type="entry name" value="RING-H2_RNF121-like"/>
    <property type="match status" value="1"/>
</dbReference>
<comment type="subcellular location">
    <subcellularLocation>
        <location evidence="1">Membrane</location>
        <topology evidence="1">Multi-pass membrane protein</topology>
    </subcellularLocation>
</comment>
<reference evidence="11" key="1">
    <citation type="submission" date="2023-01" db="EMBL/GenBank/DDBJ databases">
        <title>Genome assembly of the deep-sea coral Lophelia pertusa.</title>
        <authorList>
            <person name="Herrera S."/>
            <person name="Cordes E."/>
        </authorList>
    </citation>
    <scope>NUCLEOTIDE SEQUENCE</scope>
    <source>
        <strain evidence="11">USNM1676648</strain>
        <tissue evidence="11">Polyp</tissue>
    </source>
</reference>
<dbReference type="InterPro" id="IPR001841">
    <property type="entry name" value="Znf_RING"/>
</dbReference>
<accession>A0A9W9Z6V8</accession>
<dbReference type="GO" id="GO:0061630">
    <property type="term" value="F:ubiquitin protein ligase activity"/>
    <property type="evidence" value="ECO:0007669"/>
    <property type="project" value="TreeGrafter"/>
</dbReference>
<dbReference type="GO" id="GO:0008270">
    <property type="term" value="F:zinc ion binding"/>
    <property type="evidence" value="ECO:0007669"/>
    <property type="project" value="UniProtKB-KW"/>
</dbReference>
<sequence length="353" mass="39966">MADEELPILVKEMALVLANFGIGDAVSGDDFWSTLGPFVGALRDLSDDDIDSNGSLPNARQLSKEELWKIEHEKLHAKHKGHEAMHMEMVLILFSTLIVAQVLLAVTLVGMWLIPLYFNIKLMFWRMLCAWVLFSILTGFIVFKSTRKPVSPSTPRLVYKWFLLVHKVTYGLGILGYMVVCLTMLGVNLMFAIKPDTAMEFGVTVLFYGLYFGVLGRDFAEICADKIASKLGYTSKGGLPSRSLETNICAVCGQDLVLPNDQDDDENGPEKTYKLSCGHLFHEFCIRGWCIVGKKQTCPYCKEKVDLKRMFCNPWERPHVLFGQLLDWIRYLVVWQPIIIALVQIIIYVLGLE</sequence>
<evidence type="ECO:0000259" key="10">
    <source>
        <dbReference type="PROSITE" id="PS50089"/>
    </source>
</evidence>
<dbReference type="SUPFAM" id="SSF57850">
    <property type="entry name" value="RING/U-box"/>
    <property type="match status" value="1"/>
</dbReference>
<feature type="transmembrane region" description="Helical" evidence="9">
    <location>
        <begin position="90"/>
        <end position="118"/>
    </location>
</feature>
<feature type="domain" description="RING-type" evidence="10">
    <location>
        <begin position="249"/>
        <end position="302"/>
    </location>
</feature>
<feature type="transmembrane region" description="Helical" evidence="9">
    <location>
        <begin position="328"/>
        <end position="350"/>
    </location>
</feature>
<name>A0A9W9Z6V8_9CNID</name>
<evidence type="ECO:0000256" key="9">
    <source>
        <dbReference type="SAM" id="Phobius"/>
    </source>
</evidence>
<dbReference type="InterPro" id="IPR013083">
    <property type="entry name" value="Znf_RING/FYVE/PHD"/>
</dbReference>
<evidence type="ECO:0000256" key="3">
    <source>
        <dbReference type="ARBA" id="ARBA00022723"/>
    </source>
</evidence>
<evidence type="ECO:0000256" key="1">
    <source>
        <dbReference type="ARBA" id="ARBA00004141"/>
    </source>
</evidence>
<dbReference type="PANTHER" id="PTHR13407">
    <property type="entry name" value="RNF121 PROTEIN"/>
    <property type="match status" value="1"/>
</dbReference>
<evidence type="ECO:0000256" key="5">
    <source>
        <dbReference type="ARBA" id="ARBA00022833"/>
    </source>
</evidence>
<evidence type="ECO:0000313" key="11">
    <source>
        <dbReference type="EMBL" id="KAJ7376306.1"/>
    </source>
</evidence>
<dbReference type="InterPro" id="IPR040176">
    <property type="entry name" value="RNF121/RNF175"/>
</dbReference>
<dbReference type="OrthoDB" id="446635at2759"/>
<keyword evidence="12" id="KW-1185">Reference proteome</keyword>
<dbReference type="Proteomes" id="UP001163046">
    <property type="component" value="Unassembled WGS sequence"/>
</dbReference>
<feature type="transmembrane region" description="Helical" evidence="9">
    <location>
        <begin position="164"/>
        <end position="191"/>
    </location>
</feature>
<dbReference type="PANTHER" id="PTHR13407:SF0">
    <property type="entry name" value="FI05221P"/>
    <property type="match status" value="1"/>
</dbReference>
<evidence type="ECO:0000256" key="2">
    <source>
        <dbReference type="ARBA" id="ARBA00022692"/>
    </source>
</evidence>
<dbReference type="GO" id="GO:0005789">
    <property type="term" value="C:endoplasmic reticulum membrane"/>
    <property type="evidence" value="ECO:0007669"/>
    <property type="project" value="TreeGrafter"/>
</dbReference>
<keyword evidence="2 9" id="KW-0812">Transmembrane</keyword>
<feature type="transmembrane region" description="Helical" evidence="9">
    <location>
        <begin position="124"/>
        <end position="143"/>
    </location>
</feature>
<dbReference type="InterPro" id="IPR018957">
    <property type="entry name" value="Znf_C3HC4_RING-type"/>
</dbReference>
<dbReference type="Pfam" id="PF00097">
    <property type="entry name" value="zf-C3HC4"/>
    <property type="match status" value="1"/>
</dbReference>